<dbReference type="EMBL" id="RAPN01000001">
    <property type="protein sequence ID" value="RKD91273.1"/>
    <property type="molecule type" value="Genomic_DNA"/>
</dbReference>
<dbReference type="InterPro" id="IPR025665">
    <property type="entry name" value="Beta-barrel_OMP_2"/>
</dbReference>
<evidence type="ECO:0000259" key="1">
    <source>
        <dbReference type="Pfam" id="PF13568"/>
    </source>
</evidence>
<accession>A0A419W723</accession>
<dbReference type="Pfam" id="PF13568">
    <property type="entry name" value="OMP_b-brl_2"/>
    <property type="match status" value="1"/>
</dbReference>
<keyword evidence="3" id="KW-1185">Reference proteome</keyword>
<dbReference type="OrthoDB" id="947434at2"/>
<protein>
    <submittedName>
        <fullName evidence="2">Outer membrane protein with beta-barrel domain</fullName>
    </submittedName>
</protein>
<evidence type="ECO:0000313" key="2">
    <source>
        <dbReference type="EMBL" id="RKD91273.1"/>
    </source>
</evidence>
<dbReference type="RefSeq" id="WP_120272588.1">
    <property type="nucleotide sequence ID" value="NZ_RAPN01000001.1"/>
</dbReference>
<proteinExistence type="predicted"/>
<name>A0A419W723_9BACT</name>
<sequence length="246" mass="27490">MKTKRVLLKITFTLLLQLGVWGICSGQVAILLLLFGDQLASEELHLSVDGAINISNISNLDQGSTFYGLNFGLGLHAKLSDRWQLNPQFRPLSQKGARNTQPLVDLPTEFSEHKTKVKLNYIEIPVMIRYSVTPDFFIAIGPQISFLTSANQFTDGSYNNGSDATLRINVQKFFKTIDYSFPIEAGYWLELKSKNSTSTMNVNLFARYCPGLMAINKNDKLGMDSKVSTFQIGVSFPFIKTQASIQ</sequence>
<dbReference type="AlphaFoldDB" id="A0A419W723"/>
<gene>
    <name evidence="2" type="ORF">BC643_1622</name>
</gene>
<feature type="domain" description="Outer membrane protein beta-barrel" evidence="1">
    <location>
        <begin position="42"/>
        <end position="214"/>
    </location>
</feature>
<organism evidence="2 3">
    <name type="scientific">Mangrovibacterium diazotrophicum</name>
    <dbReference type="NCBI Taxonomy" id="1261403"/>
    <lineage>
        <taxon>Bacteria</taxon>
        <taxon>Pseudomonadati</taxon>
        <taxon>Bacteroidota</taxon>
        <taxon>Bacteroidia</taxon>
        <taxon>Marinilabiliales</taxon>
        <taxon>Prolixibacteraceae</taxon>
        <taxon>Mangrovibacterium</taxon>
    </lineage>
</organism>
<dbReference type="Proteomes" id="UP000283387">
    <property type="component" value="Unassembled WGS sequence"/>
</dbReference>
<evidence type="ECO:0000313" key="3">
    <source>
        <dbReference type="Proteomes" id="UP000283387"/>
    </source>
</evidence>
<reference evidence="2 3" key="1">
    <citation type="submission" date="2018-09" db="EMBL/GenBank/DDBJ databases">
        <title>Genomic Encyclopedia of Archaeal and Bacterial Type Strains, Phase II (KMG-II): from individual species to whole genera.</title>
        <authorList>
            <person name="Goeker M."/>
        </authorList>
    </citation>
    <scope>NUCLEOTIDE SEQUENCE [LARGE SCALE GENOMIC DNA]</scope>
    <source>
        <strain evidence="2 3">DSM 27148</strain>
    </source>
</reference>
<comment type="caution">
    <text evidence="2">The sequence shown here is derived from an EMBL/GenBank/DDBJ whole genome shotgun (WGS) entry which is preliminary data.</text>
</comment>